<dbReference type="EMBL" id="JAULSW010000011">
    <property type="protein sequence ID" value="KAK3367605.1"/>
    <property type="molecule type" value="Genomic_DNA"/>
</dbReference>
<dbReference type="AlphaFoldDB" id="A0AAE0N2A0"/>
<dbReference type="Proteomes" id="UP001285441">
    <property type="component" value="Unassembled WGS sequence"/>
</dbReference>
<keyword evidence="2" id="KW-1185">Reference proteome</keyword>
<evidence type="ECO:0000313" key="2">
    <source>
        <dbReference type="Proteomes" id="UP001285441"/>
    </source>
</evidence>
<sequence>MALGIWGTLKTLGIALWVLKLVGFGPMGPIAGKLAPLLQSRYNGYIPAKSVFSMLQKMAMKP</sequence>
<comment type="caution">
    <text evidence="1">The sequence shown here is derived from an EMBL/GenBank/DDBJ whole genome shotgun (WGS) entry which is preliminary data.</text>
</comment>
<proteinExistence type="predicted"/>
<reference evidence="1" key="1">
    <citation type="journal article" date="2023" name="Mol. Phylogenet. Evol.">
        <title>Genome-scale phylogeny and comparative genomics of the fungal order Sordariales.</title>
        <authorList>
            <person name="Hensen N."/>
            <person name="Bonometti L."/>
            <person name="Westerberg I."/>
            <person name="Brannstrom I.O."/>
            <person name="Guillou S."/>
            <person name="Cros-Aarteil S."/>
            <person name="Calhoun S."/>
            <person name="Haridas S."/>
            <person name="Kuo A."/>
            <person name="Mondo S."/>
            <person name="Pangilinan J."/>
            <person name="Riley R."/>
            <person name="LaButti K."/>
            <person name="Andreopoulos B."/>
            <person name="Lipzen A."/>
            <person name="Chen C."/>
            <person name="Yan M."/>
            <person name="Daum C."/>
            <person name="Ng V."/>
            <person name="Clum A."/>
            <person name="Steindorff A."/>
            <person name="Ohm R.A."/>
            <person name="Martin F."/>
            <person name="Silar P."/>
            <person name="Natvig D.O."/>
            <person name="Lalanne C."/>
            <person name="Gautier V."/>
            <person name="Ament-Velasquez S.L."/>
            <person name="Kruys A."/>
            <person name="Hutchinson M.I."/>
            <person name="Powell A.J."/>
            <person name="Barry K."/>
            <person name="Miller A.N."/>
            <person name="Grigoriev I.V."/>
            <person name="Debuchy R."/>
            <person name="Gladieux P."/>
            <person name="Hiltunen Thoren M."/>
            <person name="Johannesson H."/>
        </authorList>
    </citation>
    <scope>NUCLEOTIDE SEQUENCE</scope>
    <source>
        <strain evidence="1">CBS 232.78</strain>
    </source>
</reference>
<accession>A0AAE0N2A0</accession>
<organism evidence="1 2">
    <name type="scientific">Podospora didyma</name>
    <dbReference type="NCBI Taxonomy" id="330526"/>
    <lineage>
        <taxon>Eukaryota</taxon>
        <taxon>Fungi</taxon>
        <taxon>Dikarya</taxon>
        <taxon>Ascomycota</taxon>
        <taxon>Pezizomycotina</taxon>
        <taxon>Sordariomycetes</taxon>
        <taxon>Sordariomycetidae</taxon>
        <taxon>Sordariales</taxon>
        <taxon>Podosporaceae</taxon>
        <taxon>Podospora</taxon>
    </lineage>
</organism>
<protein>
    <submittedName>
        <fullName evidence="1">Uncharacterized protein</fullName>
    </submittedName>
</protein>
<name>A0AAE0N2A0_9PEZI</name>
<dbReference type="Gene3D" id="6.10.110.10">
    <property type="match status" value="1"/>
</dbReference>
<reference evidence="1" key="2">
    <citation type="submission" date="2023-06" db="EMBL/GenBank/DDBJ databases">
        <authorList>
            <consortium name="Lawrence Berkeley National Laboratory"/>
            <person name="Haridas S."/>
            <person name="Hensen N."/>
            <person name="Bonometti L."/>
            <person name="Westerberg I."/>
            <person name="Brannstrom I.O."/>
            <person name="Guillou S."/>
            <person name="Cros-Aarteil S."/>
            <person name="Calhoun S."/>
            <person name="Kuo A."/>
            <person name="Mondo S."/>
            <person name="Pangilinan J."/>
            <person name="Riley R."/>
            <person name="LaButti K."/>
            <person name="Andreopoulos B."/>
            <person name="Lipzen A."/>
            <person name="Chen C."/>
            <person name="Yanf M."/>
            <person name="Daum C."/>
            <person name="Ng V."/>
            <person name="Clum A."/>
            <person name="Steindorff A."/>
            <person name="Ohm R."/>
            <person name="Martin F."/>
            <person name="Silar P."/>
            <person name="Natvig D."/>
            <person name="Lalanne C."/>
            <person name="Gautier V."/>
            <person name="Ament-velasquez S.L."/>
            <person name="Kruys A."/>
            <person name="Hutchinson M.I."/>
            <person name="Powell A.J."/>
            <person name="Barry K."/>
            <person name="Miller A.N."/>
            <person name="Grigoriev I.V."/>
            <person name="Debuchy R."/>
            <person name="Gladieux P."/>
            <person name="Thoren M.H."/>
            <person name="Johannesson H."/>
        </authorList>
    </citation>
    <scope>NUCLEOTIDE SEQUENCE</scope>
    <source>
        <strain evidence="1">CBS 232.78</strain>
    </source>
</reference>
<evidence type="ECO:0000313" key="1">
    <source>
        <dbReference type="EMBL" id="KAK3367605.1"/>
    </source>
</evidence>
<gene>
    <name evidence="1" type="ORF">B0H63DRAFT_489482</name>
</gene>
<dbReference type="InterPro" id="IPR038213">
    <property type="entry name" value="IFI6/IFI27-like_sf"/>
</dbReference>